<protein>
    <recommendedName>
        <fullName evidence="1">DJ-1/PfpI domain-containing protein</fullName>
    </recommendedName>
</protein>
<dbReference type="InterPro" id="IPR002818">
    <property type="entry name" value="DJ-1/PfpI"/>
</dbReference>
<feature type="non-terminal residue" evidence="2">
    <location>
        <position position="1"/>
    </location>
</feature>
<dbReference type="SUPFAM" id="SSF52317">
    <property type="entry name" value="Class I glutamine amidotransferase-like"/>
    <property type="match status" value="1"/>
</dbReference>
<dbReference type="Gene3D" id="3.40.50.880">
    <property type="match status" value="1"/>
</dbReference>
<dbReference type="InterPro" id="IPR029062">
    <property type="entry name" value="Class_I_gatase-like"/>
</dbReference>
<accession>X1HWU2</accession>
<dbReference type="Pfam" id="PF01965">
    <property type="entry name" value="DJ-1_PfpI"/>
    <property type="match status" value="1"/>
</dbReference>
<comment type="caution">
    <text evidence="2">The sequence shown here is derived from an EMBL/GenBank/DDBJ whole genome shotgun (WGS) entry which is preliminary data.</text>
</comment>
<dbReference type="AlphaFoldDB" id="X1HWU2"/>
<proteinExistence type="predicted"/>
<feature type="non-terminal residue" evidence="2">
    <location>
        <position position="260"/>
    </location>
</feature>
<evidence type="ECO:0000313" key="2">
    <source>
        <dbReference type="EMBL" id="GAH73932.1"/>
    </source>
</evidence>
<feature type="domain" description="DJ-1/PfpI" evidence="1">
    <location>
        <begin position="1"/>
        <end position="155"/>
    </location>
</feature>
<organism evidence="2">
    <name type="scientific">marine sediment metagenome</name>
    <dbReference type="NCBI Taxonomy" id="412755"/>
    <lineage>
        <taxon>unclassified sequences</taxon>
        <taxon>metagenomes</taxon>
        <taxon>ecological metagenomes</taxon>
    </lineage>
</organism>
<reference evidence="2" key="1">
    <citation type="journal article" date="2014" name="Front. Microbiol.">
        <title>High frequency of phylogenetically diverse reductive dehalogenase-homologous genes in deep subseafloor sedimentary metagenomes.</title>
        <authorList>
            <person name="Kawai M."/>
            <person name="Futagami T."/>
            <person name="Toyoda A."/>
            <person name="Takaki Y."/>
            <person name="Nishi S."/>
            <person name="Hori S."/>
            <person name="Arai W."/>
            <person name="Tsubouchi T."/>
            <person name="Morono Y."/>
            <person name="Uchiyama I."/>
            <person name="Ito T."/>
            <person name="Fujiyama A."/>
            <person name="Inagaki F."/>
            <person name="Takami H."/>
        </authorList>
    </citation>
    <scope>NUCLEOTIDE SEQUENCE</scope>
    <source>
        <strain evidence="2">Expedition CK06-06</strain>
    </source>
</reference>
<evidence type="ECO:0000259" key="1">
    <source>
        <dbReference type="Pfam" id="PF01965"/>
    </source>
</evidence>
<sequence length="260" mass="27611">KILAVIANGFGDSYFWIKDQLESWGCNVTTAGLTAVCASCPNKPSRPVTPDILIADVTSEILSQFDAVYVPAGPHWVILEFSSVTHDLLASAYEAGLVVSGICIGTIALAQVSSVVSGVKIAYYDTTAADMMDAGATIVYGSGVVSDKRVVTAGSGTYQSTHQAIYPFCVAIAKAVLGLSAVSQTTISSLKGESNTTYTISVETINLNDTFYGNTTMDILSLSAYVYHEDSGEDYDFVYLTDPDDDNIYEGNYTGTEKGE</sequence>
<name>X1HWU2_9ZZZZ</name>
<gene>
    <name evidence="2" type="ORF">S03H2_51522</name>
</gene>
<dbReference type="EMBL" id="BARU01032694">
    <property type="protein sequence ID" value="GAH73932.1"/>
    <property type="molecule type" value="Genomic_DNA"/>
</dbReference>